<gene>
    <name evidence="1" type="ordered locus">Saro_0640</name>
</gene>
<evidence type="ECO:0000313" key="2">
    <source>
        <dbReference type="Proteomes" id="UP000009134"/>
    </source>
</evidence>
<dbReference type="KEGG" id="nar:Saro_0640"/>
<dbReference type="Proteomes" id="UP000009134">
    <property type="component" value="Chromosome"/>
</dbReference>
<sequence>MSVQSDIGPARGGVPRWKTYAQAREIAALAQLAMECAADTPRADLPRALAQFDRIRAILGTQSAE</sequence>
<accession>Q2GAN6</accession>
<evidence type="ECO:0000313" key="1">
    <source>
        <dbReference type="EMBL" id="ABD25087.1"/>
    </source>
</evidence>
<dbReference type="EMBL" id="CP000248">
    <property type="protein sequence ID" value="ABD25087.1"/>
    <property type="molecule type" value="Genomic_DNA"/>
</dbReference>
<name>Q2GAN6_NOVAD</name>
<protein>
    <submittedName>
        <fullName evidence="1">Uncharacterized protein</fullName>
    </submittedName>
</protein>
<dbReference type="STRING" id="279238.Saro_0640"/>
<organism evidence="1 2">
    <name type="scientific">Novosphingobium aromaticivorans (strain ATCC 700278 / DSM 12444 / CCUG 56034 / CIP 105152 / NBRC 16084 / F199)</name>
    <dbReference type="NCBI Taxonomy" id="279238"/>
    <lineage>
        <taxon>Bacteria</taxon>
        <taxon>Pseudomonadati</taxon>
        <taxon>Pseudomonadota</taxon>
        <taxon>Alphaproteobacteria</taxon>
        <taxon>Sphingomonadales</taxon>
        <taxon>Sphingomonadaceae</taxon>
        <taxon>Novosphingobium</taxon>
    </lineage>
</organism>
<keyword evidence="2" id="KW-1185">Reference proteome</keyword>
<dbReference type="AlphaFoldDB" id="Q2GAN6"/>
<dbReference type="RefSeq" id="WP_011444301.1">
    <property type="nucleotide sequence ID" value="NC_007794.1"/>
</dbReference>
<dbReference type="HOGENOM" id="CLU_2845464_0_0_5"/>
<reference evidence="2" key="1">
    <citation type="submission" date="2006-01" db="EMBL/GenBank/DDBJ databases">
        <title>Complete sequence of Novosphingobium aromaticivorans DSM 12444.</title>
        <authorList>
            <consortium name="US DOE Joint Genome Institute"/>
            <person name="Copeland A."/>
            <person name="Lucas S."/>
            <person name="Lapidus A."/>
            <person name="Barry K."/>
            <person name="Detter J.C."/>
            <person name="Glavina T."/>
            <person name="Hammon N."/>
            <person name="Israni S."/>
            <person name="Pitluck S."/>
            <person name="Chain P."/>
            <person name="Malfatti S."/>
            <person name="Shin M."/>
            <person name="Vergez L."/>
            <person name="Schmutz J."/>
            <person name="Larimer F."/>
            <person name="Land M."/>
            <person name="Kyrpides N."/>
            <person name="Ivanova N."/>
            <person name="Fredrickson J."/>
            <person name="Balkwill D."/>
            <person name="Romine M.F."/>
            <person name="Richardson P."/>
        </authorList>
    </citation>
    <scope>NUCLEOTIDE SEQUENCE [LARGE SCALE GENOMIC DNA]</scope>
    <source>
        <strain evidence="2">ATCC 700278 / DSM 12444 / CCUG 56034 / CIP 105152 / NBRC 16084 / F199</strain>
    </source>
</reference>
<proteinExistence type="predicted"/>